<dbReference type="GO" id="GO:0008998">
    <property type="term" value="F:ribonucleoside-triphosphate reductase (thioredoxin) activity"/>
    <property type="evidence" value="ECO:0007669"/>
    <property type="project" value="InterPro"/>
</dbReference>
<keyword evidence="2" id="KW-1185">Reference proteome</keyword>
<dbReference type="Gene3D" id="3.20.70.20">
    <property type="match status" value="1"/>
</dbReference>
<dbReference type="Pfam" id="PF13597">
    <property type="entry name" value="NRDD"/>
    <property type="match status" value="1"/>
</dbReference>
<accession>A0A4Y5TXJ2</accession>
<dbReference type="PANTHER" id="PTHR21075">
    <property type="entry name" value="ANAEROBIC RIBONUCLEOSIDE-TRIPHOSPHATE REDUCTASE"/>
    <property type="match status" value="1"/>
</dbReference>
<proteinExistence type="predicted"/>
<dbReference type="GO" id="GO:0006260">
    <property type="term" value="P:DNA replication"/>
    <property type="evidence" value="ECO:0007669"/>
    <property type="project" value="InterPro"/>
</dbReference>
<dbReference type="NCBIfam" id="TIGR02827">
    <property type="entry name" value="RNR_anaer_Bdell"/>
    <property type="match status" value="1"/>
</dbReference>
<name>A0A4Y5TXJ2_9CAUD</name>
<reference evidence="1 2" key="1">
    <citation type="submission" date="2019-04" db="EMBL/GenBank/DDBJ databases">
        <title>Nine Novel Phages from a Plateau Lake in Southwest China Provide Insights into Aeromonas Phage Diversity.</title>
        <authorList>
            <person name="Xiao W."/>
            <person name="Bai M."/>
            <person name="Wang Y."/>
            <person name="Cui X."/>
        </authorList>
    </citation>
    <scope>NUCLEOTIDE SEQUENCE [LARGE SCALE GENOMIC DNA]</scope>
</reference>
<organism evidence="1 2">
    <name type="scientific">Aeromonas phage 2L372D</name>
    <dbReference type="NCBI Taxonomy" id="2588097"/>
    <lineage>
        <taxon>Viruses</taxon>
        <taxon>Duplodnaviria</taxon>
        <taxon>Heunggongvirae</taxon>
        <taxon>Uroviricota</taxon>
        <taxon>Caudoviricetes</taxon>
        <taxon>Plateaulakevirus</taxon>
        <taxon>Plateaulakevirus pv2L372D</taxon>
    </lineage>
</organism>
<evidence type="ECO:0000313" key="1">
    <source>
        <dbReference type="EMBL" id="QDB74112.1"/>
    </source>
</evidence>
<dbReference type="PANTHER" id="PTHR21075:SF0">
    <property type="entry name" value="ANAEROBIC RIBONUCLEOSIDE-TRIPHOSPHATE REDUCTASE"/>
    <property type="match status" value="1"/>
</dbReference>
<dbReference type="InterPro" id="IPR012833">
    <property type="entry name" value="NrdD"/>
</dbReference>
<evidence type="ECO:0000313" key="2">
    <source>
        <dbReference type="Proteomes" id="UP000316128"/>
    </source>
</evidence>
<sequence>MFTKLTEQQLDNKIKYIHQYIDAENAATGSKFNSNSNVTMKNVTTLQGSLYEDFGIQLHRKTTYDKIEEMFGKDLAEQYIKDLEEHSIYVHDETNPVFGYCASISIFPMVTEGLKSLGGMSNAPRNIFSFIDQLCSTIYLVSAQIAGAVGVPEALVYADYYFRKSFGEDYHENNLTKQLLQGLIYKLNEPSGARSYQSPFTNFLIYDQYYFEAVFGQMVYPDFTQPVWDSINKLQKLFVETLDKERDNGIITFPVVTFSMLTENGSPKDKEYHEYAAQQLHKGNSFFIYLSDNPDSISSCCRLANKTNFKEFANSSGVGGVKVGSVGVITIDFNRLYQTMNEQEIKEQIKRVHKYLAARRAFIAELDDKGMIPIYKAGYIEIDKLYSTVGLGGLVEAAEYHGYTPVHRDEDYMNFMENVLVMVEELNSKAQQQFGFKINAEQAPLESAGYKLAQWAKEDGLKVNRDVYTSYMYVPSDNTNFMDKLIAHGKRLTRKTSGGSAAHINLEDLLTEQQYYAIIEASAQLGVPYFCFNTKMTICNDCENIERTTERYCKKCGSSDVSGATRVVGYLKRVDNFSAARQQEESTRYYAK</sequence>
<dbReference type="SUPFAM" id="SSF51998">
    <property type="entry name" value="PFL-like glycyl radical enzymes"/>
    <property type="match status" value="1"/>
</dbReference>
<gene>
    <name evidence="1" type="ORF">2L372D_198</name>
</gene>
<protein>
    <submittedName>
        <fullName evidence="1">Anaerobic ribonucleoside triphosphate reductase</fullName>
    </submittedName>
</protein>
<dbReference type="GO" id="GO:0004748">
    <property type="term" value="F:ribonucleoside-diphosphate reductase activity, thioredoxin disulfide as acceptor"/>
    <property type="evidence" value="ECO:0007669"/>
    <property type="project" value="TreeGrafter"/>
</dbReference>
<dbReference type="GO" id="GO:0009265">
    <property type="term" value="P:2'-deoxyribonucleotide biosynthetic process"/>
    <property type="evidence" value="ECO:0007669"/>
    <property type="project" value="TreeGrafter"/>
</dbReference>
<dbReference type="Proteomes" id="UP000316128">
    <property type="component" value="Segment"/>
</dbReference>
<dbReference type="EMBL" id="MK804893">
    <property type="protein sequence ID" value="QDB74112.1"/>
    <property type="molecule type" value="Genomic_DNA"/>
</dbReference>
<dbReference type="NCBIfam" id="NF006127">
    <property type="entry name" value="PRK08271.1"/>
    <property type="match status" value="1"/>
</dbReference>